<evidence type="ECO:0000259" key="10">
    <source>
        <dbReference type="PROSITE" id="PS50853"/>
    </source>
</evidence>
<dbReference type="SMART" id="SM00060">
    <property type="entry name" value="FN3"/>
    <property type="match status" value="1"/>
</dbReference>
<dbReference type="InterPro" id="IPR003961">
    <property type="entry name" value="FN3_dom"/>
</dbReference>
<dbReference type="SUPFAM" id="SSF48726">
    <property type="entry name" value="Immunoglobulin"/>
    <property type="match status" value="4"/>
</dbReference>
<dbReference type="PROSITE" id="PS50835">
    <property type="entry name" value="IG_LIKE"/>
    <property type="match status" value="4"/>
</dbReference>
<dbReference type="GO" id="GO:0098632">
    <property type="term" value="F:cell-cell adhesion mediator activity"/>
    <property type="evidence" value="ECO:0000318"/>
    <property type="project" value="GO_Central"/>
</dbReference>
<dbReference type="PROSITE" id="PS50853">
    <property type="entry name" value="FN3"/>
    <property type="match status" value="1"/>
</dbReference>
<dbReference type="eggNOG" id="KOG3510">
    <property type="taxonomic scope" value="Eukaryota"/>
</dbReference>
<dbReference type="InterPro" id="IPR036116">
    <property type="entry name" value="FN3_sf"/>
</dbReference>
<dbReference type="Pfam" id="PF13927">
    <property type="entry name" value="Ig_3"/>
    <property type="match status" value="3"/>
</dbReference>
<dbReference type="Gene3D" id="2.60.40.10">
    <property type="entry name" value="Immunoglobulins"/>
    <property type="match status" value="5"/>
</dbReference>
<proteinExistence type="predicted"/>
<dbReference type="STRING" id="6412.T1FD50"/>
<dbReference type="InterPro" id="IPR013098">
    <property type="entry name" value="Ig_I-set"/>
</dbReference>
<dbReference type="InterPro" id="IPR003599">
    <property type="entry name" value="Ig_sub"/>
</dbReference>
<evidence type="ECO:0000256" key="6">
    <source>
        <dbReference type="ARBA" id="ARBA00023319"/>
    </source>
</evidence>
<feature type="transmembrane region" description="Helical" evidence="8">
    <location>
        <begin position="612"/>
        <end position="635"/>
    </location>
</feature>
<dbReference type="SMART" id="SM00409">
    <property type="entry name" value="IG"/>
    <property type="match status" value="5"/>
</dbReference>
<evidence type="ECO:0000313" key="11">
    <source>
        <dbReference type="EMBL" id="ESN97287.1"/>
    </source>
</evidence>
<reference evidence="12" key="3">
    <citation type="submission" date="2015-06" db="UniProtKB">
        <authorList>
            <consortium name="EnsemblMetazoa"/>
        </authorList>
    </citation>
    <scope>IDENTIFICATION</scope>
</reference>
<keyword evidence="13" id="KW-1185">Reference proteome</keyword>
<dbReference type="RefSeq" id="XP_009024758.1">
    <property type="nucleotide sequence ID" value="XM_009026510.1"/>
</dbReference>
<evidence type="ECO:0000313" key="12">
    <source>
        <dbReference type="EnsemblMetazoa" id="HelroP178415"/>
    </source>
</evidence>
<dbReference type="PANTHER" id="PTHR11640:SF31">
    <property type="entry name" value="IRREGULAR CHIASM C-ROUGHEST PROTEIN-RELATED"/>
    <property type="match status" value="1"/>
</dbReference>
<dbReference type="SMART" id="SM00408">
    <property type="entry name" value="IGc2"/>
    <property type="match status" value="4"/>
</dbReference>
<dbReference type="FunFam" id="2.60.40.10:FF:002288">
    <property type="entry name" value="Carcinoembryonic antigen-related cell adhesion molecule 5"/>
    <property type="match status" value="1"/>
</dbReference>
<organism evidence="12 13">
    <name type="scientific">Helobdella robusta</name>
    <name type="common">Californian leech</name>
    <dbReference type="NCBI Taxonomy" id="6412"/>
    <lineage>
        <taxon>Eukaryota</taxon>
        <taxon>Metazoa</taxon>
        <taxon>Spiralia</taxon>
        <taxon>Lophotrochozoa</taxon>
        <taxon>Annelida</taxon>
        <taxon>Clitellata</taxon>
        <taxon>Hirudinea</taxon>
        <taxon>Rhynchobdellida</taxon>
        <taxon>Glossiphoniidae</taxon>
        <taxon>Helobdella</taxon>
    </lineage>
</organism>
<evidence type="ECO:0000259" key="9">
    <source>
        <dbReference type="PROSITE" id="PS50835"/>
    </source>
</evidence>
<dbReference type="Pfam" id="PF07679">
    <property type="entry name" value="I-set"/>
    <property type="match status" value="1"/>
</dbReference>
<feature type="domain" description="Ig-like" evidence="9">
    <location>
        <begin position="232"/>
        <end position="338"/>
    </location>
</feature>
<evidence type="ECO:0000256" key="8">
    <source>
        <dbReference type="SAM" id="Phobius"/>
    </source>
</evidence>
<keyword evidence="5" id="KW-0325">Glycoprotein</keyword>
<dbReference type="HOGENOM" id="CLU_285947_0_0_1"/>
<dbReference type="InterPro" id="IPR051275">
    <property type="entry name" value="Cell_adhesion_signaling"/>
</dbReference>
<evidence type="ECO:0000256" key="5">
    <source>
        <dbReference type="ARBA" id="ARBA00023180"/>
    </source>
</evidence>
<dbReference type="InParanoid" id="T1FD50"/>
<dbReference type="InterPro" id="IPR036179">
    <property type="entry name" value="Ig-like_dom_sf"/>
</dbReference>
<dbReference type="OrthoDB" id="10010359at2759"/>
<dbReference type="InterPro" id="IPR003598">
    <property type="entry name" value="Ig_sub2"/>
</dbReference>
<dbReference type="GO" id="GO:0007411">
    <property type="term" value="P:axon guidance"/>
    <property type="evidence" value="ECO:0000318"/>
    <property type="project" value="GO_Central"/>
</dbReference>
<feature type="region of interest" description="Disordered" evidence="7">
    <location>
        <begin position="891"/>
        <end position="912"/>
    </location>
</feature>
<reference evidence="11 13" key="2">
    <citation type="journal article" date="2013" name="Nature">
        <title>Insights into bilaterian evolution from three spiralian genomes.</title>
        <authorList>
            <person name="Simakov O."/>
            <person name="Marletaz F."/>
            <person name="Cho S.J."/>
            <person name="Edsinger-Gonzales E."/>
            <person name="Havlak P."/>
            <person name="Hellsten U."/>
            <person name="Kuo D.H."/>
            <person name="Larsson T."/>
            <person name="Lv J."/>
            <person name="Arendt D."/>
            <person name="Savage R."/>
            <person name="Osoegawa K."/>
            <person name="de Jong P."/>
            <person name="Grimwood J."/>
            <person name="Chapman J.A."/>
            <person name="Shapiro H."/>
            <person name="Aerts A."/>
            <person name="Otillar R.P."/>
            <person name="Terry A.Y."/>
            <person name="Boore J.L."/>
            <person name="Grigoriev I.V."/>
            <person name="Lindberg D.R."/>
            <person name="Seaver E.C."/>
            <person name="Weisblat D.A."/>
            <person name="Putnam N.H."/>
            <person name="Rokhsar D.S."/>
        </authorList>
    </citation>
    <scope>NUCLEOTIDE SEQUENCE</scope>
</reference>
<dbReference type="AlphaFoldDB" id="T1FD50"/>
<feature type="domain" description="Ig-like" evidence="9">
    <location>
        <begin position="140"/>
        <end position="228"/>
    </location>
</feature>
<dbReference type="PANTHER" id="PTHR11640">
    <property type="entry name" value="NEPHRIN"/>
    <property type="match status" value="1"/>
</dbReference>
<dbReference type="Proteomes" id="UP000015101">
    <property type="component" value="Unassembled WGS sequence"/>
</dbReference>
<evidence type="ECO:0000256" key="4">
    <source>
        <dbReference type="ARBA" id="ARBA00023157"/>
    </source>
</evidence>
<protein>
    <submittedName>
        <fullName evidence="11 12">Uncharacterized protein</fullName>
    </submittedName>
</protein>
<dbReference type="EMBL" id="KB097417">
    <property type="protein sequence ID" value="ESN97287.1"/>
    <property type="molecule type" value="Genomic_DNA"/>
</dbReference>
<dbReference type="GO" id="GO:0030424">
    <property type="term" value="C:axon"/>
    <property type="evidence" value="ECO:0000318"/>
    <property type="project" value="GO_Central"/>
</dbReference>
<evidence type="ECO:0000256" key="3">
    <source>
        <dbReference type="ARBA" id="ARBA00023136"/>
    </source>
</evidence>
<sequence>MSGAAITQWPGLSTVCPKLKDYHTSTGAGKLFALRETRSKNDIAQITSIEGSDAILPCSTSGQDKPEVTWYFNHRPLDRDQRHQITSAGLSINSVKWKDRGTYGCFGGQKLGMGRKLGFGREKNRIKPISIYRLEILASPKFLQPPSIPEKIILGHKLTLSCEGQGSPYIRYEWLKEQKTSSKIRMKSKLSENKKQYSIEKTSIEDEGRYYCRLSNQYGSNESFVDVKFLIPASVFELGPSVTTIREGGQLNVTCRSRGFPLPKILWMVSIANGVIYEGADALRDQGYTITDATDAAMSTTERVSTLKARNVKRSQAGNITCLAYNEVDKASKTAIVYIEYKPKVEISPNATYAWVGQIKILKCRGVAYPRPTITWFRGLSTPIKNEDDGIFKYESESESFNTENSYLTISIKDDLKWIYGNYTCLAKNHVAHSSAYTSIVRAQLPDQPRNITIIEETSTSVTFSASPAGVENSMQITNWSVSYNEQKPGSRQYFQSFQTGDSMVITDLKPSTQYIVHLSVGNIVGFSTPLQFRVHTTKEKSNESSLKIQTMSPHKQDGVRMDASDAYDLSYAEKNSYKIDQKTDYESKYLNIRKSKKKSNDEIPNGQYTPLVIGIGLTLTIFAGGALACFFYVWRNKRLKRQPTSEEEFVSNRVQVASPIPPNSILLVPVTNIDGNGKPLLTEHDVESVTTELINTMQQQQHQQQPQQPLANKSFNRANSIDSFSPYGTFPRRLNFFESATNTPTNSTPAGPLRAKLNLRKLEMISPSSPPKQVFNVGNNSTVRMFEAFRPVSVDPIREHGSTNRNLLLNACHSFNSNNSDANEDLANQTLNSAFSYPNNNTTSSNQTSYGANKFCTLTAVRPVFEAKQLRKQDHETGVVKYPNSCYTTPKRRPTVSNGSVSKKDHPEGCNNNNNNNDKICKDQIFKVDYDGYQSGDNVDDDIDSVRYLPALAGQRHPNNCEKFNRNFPQNNNNNFNNNSNNNNFNNNNSNHNNNNNRNYFQMNNFHDLGINNLSNNNNDNFPMSSENTNLSNQLFYESCTQDDSININNNTNITQGGSKSNLVPEKRTLVSYTVPLNRCR</sequence>
<dbReference type="InterPro" id="IPR013783">
    <property type="entry name" value="Ig-like_fold"/>
</dbReference>
<keyword evidence="8" id="KW-1133">Transmembrane helix</keyword>
<dbReference type="GO" id="GO:0070593">
    <property type="term" value="P:dendrite self-avoidance"/>
    <property type="evidence" value="ECO:0000318"/>
    <property type="project" value="GO_Central"/>
</dbReference>
<gene>
    <name evidence="12" type="primary">20206749</name>
    <name evidence="11" type="ORF">HELRODRAFT_178415</name>
</gene>
<dbReference type="Pfam" id="PF00041">
    <property type="entry name" value="fn3"/>
    <property type="match status" value="1"/>
</dbReference>
<dbReference type="GO" id="GO:0005886">
    <property type="term" value="C:plasma membrane"/>
    <property type="evidence" value="ECO:0000318"/>
    <property type="project" value="GO_Central"/>
</dbReference>
<dbReference type="FunFam" id="2.60.40.10:FF:001976">
    <property type="entry name" value="Mesocentin"/>
    <property type="match status" value="1"/>
</dbReference>
<feature type="domain" description="Ig-like" evidence="9">
    <location>
        <begin position="17"/>
        <end position="105"/>
    </location>
</feature>
<keyword evidence="2" id="KW-0677">Repeat</keyword>
<reference evidence="13" key="1">
    <citation type="submission" date="2012-12" db="EMBL/GenBank/DDBJ databases">
        <authorList>
            <person name="Hellsten U."/>
            <person name="Grimwood J."/>
            <person name="Chapman J.A."/>
            <person name="Shapiro H."/>
            <person name="Aerts A."/>
            <person name="Otillar R.P."/>
            <person name="Terry A.Y."/>
            <person name="Boore J.L."/>
            <person name="Simakov O."/>
            <person name="Marletaz F."/>
            <person name="Cho S.-J."/>
            <person name="Edsinger-Gonzales E."/>
            <person name="Havlak P."/>
            <person name="Kuo D.-H."/>
            <person name="Larsson T."/>
            <person name="Lv J."/>
            <person name="Arendt D."/>
            <person name="Savage R."/>
            <person name="Osoegawa K."/>
            <person name="de Jong P."/>
            <person name="Lindberg D.R."/>
            <person name="Seaver E.C."/>
            <person name="Weisblat D.A."/>
            <person name="Putnam N.H."/>
            <person name="Grigoriev I.V."/>
            <person name="Rokhsar D.S."/>
        </authorList>
    </citation>
    <scope>NUCLEOTIDE SEQUENCE</scope>
</reference>
<dbReference type="CDD" id="cd00063">
    <property type="entry name" value="FN3"/>
    <property type="match status" value="1"/>
</dbReference>
<dbReference type="CTD" id="20206749"/>
<accession>T1FD50</accession>
<evidence type="ECO:0000313" key="13">
    <source>
        <dbReference type="Proteomes" id="UP000015101"/>
    </source>
</evidence>
<dbReference type="EMBL" id="AMQM01006431">
    <property type="status" value="NOT_ANNOTATED_CDS"/>
    <property type="molecule type" value="Genomic_DNA"/>
</dbReference>
<keyword evidence="4" id="KW-1015">Disulfide bond</keyword>
<keyword evidence="8" id="KW-0812">Transmembrane</keyword>
<feature type="domain" description="Fibronectin type-III" evidence="10">
    <location>
        <begin position="448"/>
        <end position="541"/>
    </location>
</feature>
<dbReference type="KEGG" id="hro:HELRODRAFT_178415"/>
<comment type="subcellular location">
    <subcellularLocation>
        <location evidence="1">Membrane</location>
        <topology evidence="1">Single-pass type I membrane protein</topology>
    </subcellularLocation>
</comment>
<evidence type="ECO:0000256" key="7">
    <source>
        <dbReference type="SAM" id="MobiDB-lite"/>
    </source>
</evidence>
<keyword evidence="6" id="KW-0393">Immunoglobulin domain</keyword>
<dbReference type="GO" id="GO:0007156">
    <property type="term" value="P:homophilic cell adhesion via plasma membrane adhesion molecules"/>
    <property type="evidence" value="ECO:0000318"/>
    <property type="project" value="GO_Central"/>
</dbReference>
<feature type="domain" description="Ig-like" evidence="9">
    <location>
        <begin position="343"/>
        <end position="441"/>
    </location>
</feature>
<keyword evidence="3 8" id="KW-0472">Membrane</keyword>
<dbReference type="GeneID" id="20206749"/>
<feature type="region of interest" description="Disordered" evidence="7">
    <location>
        <begin position="972"/>
        <end position="997"/>
    </location>
</feature>
<name>T1FD50_HELRO</name>
<evidence type="ECO:0000256" key="1">
    <source>
        <dbReference type="ARBA" id="ARBA00004479"/>
    </source>
</evidence>
<dbReference type="EnsemblMetazoa" id="HelroT178415">
    <property type="protein sequence ID" value="HelroP178415"/>
    <property type="gene ID" value="HelroG178415"/>
</dbReference>
<evidence type="ECO:0000256" key="2">
    <source>
        <dbReference type="ARBA" id="ARBA00022737"/>
    </source>
</evidence>
<dbReference type="SUPFAM" id="SSF49265">
    <property type="entry name" value="Fibronectin type III"/>
    <property type="match status" value="1"/>
</dbReference>
<dbReference type="InterPro" id="IPR007110">
    <property type="entry name" value="Ig-like_dom"/>
</dbReference>